<organism evidence="3 4">
    <name type="scientific">Aquatica leii</name>
    <dbReference type="NCBI Taxonomy" id="1421715"/>
    <lineage>
        <taxon>Eukaryota</taxon>
        <taxon>Metazoa</taxon>
        <taxon>Ecdysozoa</taxon>
        <taxon>Arthropoda</taxon>
        <taxon>Hexapoda</taxon>
        <taxon>Insecta</taxon>
        <taxon>Pterygota</taxon>
        <taxon>Neoptera</taxon>
        <taxon>Endopterygota</taxon>
        <taxon>Coleoptera</taxon>
        <taxon>Polyphaga</taxon>
        <taxon>Elateriformia</taxon>
        <taxon>Elateroidea</taxon>
        <taxon>Lampyridae</taxon>
        <taxon>Luciolinae</taxon>
        <taxon>Aquatica</taxon>
    </lineage>
</organism>
<dbReference type="CDD" id="cd00833">
    <property type="entry name" value="PKS"/>
    <property type="match status" value="1"/>
</dbReference>
<dbReference type="InterPro" id="IPR042104">
    <property type="entry name" value="PKS_dehydratase_sf"/>
</dbReference>
<dbReference type="SMART" id="SM00827">
    <property type="entry name" value="PKS_AT"/>
    <property type="match status" value="1"/>
</dbReference>
<dbReference type="Pfam" id="PF16197">
    <property type="entry name" value="KAsynt_C_assoc"/>
    <property type="match status" value="1"/>
</dbReference>
<dbReference type="Gene3D" id="3.40.50.1820">
    <property type="entry name" value="alpha/beta hydrolase"/>
    <property type="match status" value="1"/>
</dbReference>
<dbReference type="GO" id="GO:0004312">
    <property type="term" value="F:fatty acid synthase activity"/>
    <property type="evidence" value="ECO:0007669"/>
    <property type="project" value="TreeGrafter"/>
</dbReference>
<dbReference type="SUPFAM" id="SSF53901">
    <property type="entry name" value="Thiolase-like"/>
    <property type="match status" value="2"/>
</dbReference>
<dbReference type="InterPro" id="IPR029058">
    <property type="entry name" value="AB_hydrolase_fold"/>
</dbReference>
<evidence type="ECO:0000259" key="2">
    <source>
        <dbReference type="PROSITE" id="PS52004"/>
    </source>
</evidence>
<evidence type="ECO:0000256" key="1">
    <source>
        <dbReference type="ARBA" id="ARBA00023268"/>
    </source>
</evidence>
<sequence length="2158" mass="241864">MKLESIYDVVISGIGGYFPKANNIEELKKGLLSNESLLSSRWKAGERGVTNIIGKIDGIEYFDASYFGIHREQCNFMDPMQRLVLERTFEALIDAGVNPMDIRGKRIAVYAGSSVGENDNLFYESIVSGFGITGHSRSMMPNRVSYWLNLKGPSCAYDNNWLNGIEVLQAGFDTVRYGHCEAAIVATANLALNSELSWIYNDMGLLSQDGVTRSFDAKADGYARADGVIVLYLQRAADAKRSYATILGVNSRFNGNREGAFRDLSTDAMTDFMKEFYDECKTDPKEVEFVECYGSGQKEVDEAELTAIDRVYCKNRKNPLLIGSVKTNTGHAEASAAFVSLAKVLVATETGLIPANLNYETPNPNINGLVEGRLQVVTKNTNWEGGLIAINGIGLASSYGHVLLKPNPKFKKPPMNNLPKLIGISTRTEQGIQDILTALKSEEVVDPEYIALIYEAFKKSIPGHLYRGYAVLDDTKEPKTEFEYYPGNKREIWFCYSGMGSQWCKMAVHLMELPLFASSIYKCHEILKPKGVDLIKIITEDDEKMFDNILHSFVGIAAVQIALTDILRGLGVVPDGIIGHSVGELGCAYADGCFTSEQMILSAYYRGKASLEATLITGMMAAVGKGYKDMKDQCPASIEIACHNGPDSCTISGPKEDMEKFVKELQDKSIFARLVNVSNIAYHSRYIKPAGPLLLENLKKVITDPQTRSSKWISTSIPEDKWDTELAKTCSAEYQTNNLLSSVLFEEGSKHIPKDAIVIEIAPHGLLQAILKRSLKENCTNIPLTQRTSKNGLNFLLSAIGKMYLAGIDLNLSALYPTIEYPVSRGVKSLAPLVHWEHGEKWRAGLEDKLNYLASVRDLSISLSNDEYKDLYSHQLSDTVVIPTSVYLTFLYDILLGTRMTKVSDIIFENLKFKNYLCIPKMGSAPLYVMAQKGSGEFEISSGDELIGTGIIRIPESEKIFADMYDIDVDEKCLKLSSNDIYKEFYHRGHMYSSVYKGIKEITLAEEGSLSKIQWNNNCWHFIELMLQQCLFRIGEREQNTRRVSTIQKIAISMPVLPTEPTDLNVVYDYSTRIISTDGIQISGVRSRPVHFDQKAISFDATELTPLTHFEAENIESGINLSFQIVLENFGSTKANKIKIIEIETENPSFEKNIKNVISQHTNISTNISAVKDAKMILITQTEPMLVIINDKVTEDCAKLLTSSHAFLLAHTNTSDLFLSDLVAVAQFTFQNTSYSLYKQKVQISPLIVKMKSNTLTSKDLERDNLPWVSELKSKLQSATADNKRVYLASSIMPFEGIPNFVHQIRSYLNADNIRFAFILDNNLPEFSQNESMYENVFHTDLLMFVAKEGNIGTYVPTPTLFKQDIKSPPPTTSNIIDNIRIDYVGVNIFDETLDLERKPTAQLGNIDYSGVTSSGEEIMGLAKYDTEFCKFHLDPILKWKIPSIFTMQDSATVPHAYVTAYYALMYVAKLEPHETVLVHNGSSPIGYAAISIASKVGCTVFTTVSTDEQQAFIKKQYKFLTDQHVLSTRNTSFEPNLLMTTGGKGAHVIINCFTGSMMNATLRCVAEFGRILHLGKIDHEDNNEIGMNVFLKNVSIIGLCPEDIFDELDEVKQEIYEYVQKGLESLVVRPLRREIVEHQDIELLLNKLKDPERIDKYVIKISNTLAMGQFNINKTDQYICDPRSSYLIYGGSSDMYTDLLEWLIFRGARKVVVTSESKLNDVDLNRRVALLTLYYNANITFTSKKNDSETSVLELLPESNLLGPVVAVFALPNQKSNTELDIKSVLSLDSVLRTMAPKATLFNFLNSASGVCELRKNLGFPTYNIHWENTLQFNNVLKSLDTIIRFKSRDIFMKTDRFKNIIQETSQSLYEKLNLLLPNSISELKHETVYALEQIEFLPLPSQCGQVIRDSPPVFMFPGMFQRKIARDLSLQLLHPVFCANYPNSSIPIPVAAETLALKIKQIYKKNMYNIIGISYGGILAMEVAKCLERHNCRVKLHLVDGAPETIQGILRHLGEGANSEIGFLCRILNLTNPDIVKCLSTLSGWQLRLKFALQHYECSEDDKEYLSETLSRFKKHINEIMAYRPPEELLIGPVNLLRPAGSSKYDACGLSKYCKQNAEITVVDGNHITMLNERSTAKGINSDVQVLRIHLCLPTA</sequence>
<dbReference type="SUPFAM" id="SSF52151">
    <property type="entry name" value="FabD/lysophospholipase-like"/>
    <property type="match status" value="1"/>
</dbReference>
<dbReference type="EMBL" id="JARPUR010000002">
    <property type="protein sequence ID" value="KAK4881873.1"/>
    <property type="molecule type" value="Genomic_DNA"/>
</dbReference>
<dbReference type="Gene3D" id="3.40.47.10">
    <property type="match status" value="1"/>
</dbReference>
<dbReference type="InterPro" id="IPR016036">
    <property type="entry name" value="Malonyl_transacylase_ACP-bd"/>
</dbReference>
<dbReference type="Pfam" id="PF00109">
    <property type="entry name" value="ketoacyl-synt"/>
    <property type="match status" value="1"/>
</dbReference>
<gene>
    <name evidence="3" type="ORF">RN001_005192</name>
</gene>
<dbReference type="InterPro" id="IPR014043">
    <property type="entry name" value="Acyl_transferase_dom"/>
</dbReference>
<feature type="domain" description="Ketosynthase family 3 (KS3)" evidence="2">
    <location>
        <begin position="6"/>
        <end position="406"/>
    </location>
</feature>
<accession>A0AAN7PCG6</accession>
<keyword evidence="1" id="KW-0511">Multifunctional enzyme</keyword>
<dbReference type="InterPro" id="IPR049391">
    <property type="entry name" value="FAS_pseudo-KR"/>
</dbReference>
<dbReference type="Pfam" id="PF21149">
    <property type="entry name" value="FAS_pseudo-KR"/>
    <property type="match status" value="1"/>
</dbReference>
<dbReference type="Pfam" id="PF00698">
    <property type="entry name" value="Acyl_transf_1"/>
    <property type="match status" value="1"/>
</dbReference>
<proteinExistence type="predicted"/>
<dbReference type="InterPro" id="IPR032821">
    <property type="entry name" value="PKS_assoc"/>
</dbReference>
<name>A0AAN7PCG6_9COLE</name>
<dbReference type="GO" id="GO:0006633">
    <property type="term" value="P:fatty acid biosynthetic process"/>
    <property type="evidence" value="ECO:0007669"/>
    <property type="project" value="TreeGrafter"/>
</dbReference>
<dbReference type="SUPFAM" id="SSF51735">
    <property type="entry name" value="NAD(P)-binding Rossmann-fold domains"/>
    <property type="match status" value="1"/>
</dbReference>
<dbReference type="Gene3D" id="3.40.366.10">
    <property type="entry name" value="Malonyl-Coenzyme A Acyl Carrier Protein, domain 2"/>
    <property type="match status" value="1"/>
</dbReference>
<comment type="caution">
    <text evidence="3">The sequence shown here is derived from an EMBL/GenBank/DDBJ whole genome shotgun (WGS) entry which is preliminary data.</text>
</comment>
<dbReference type="PANTHER" id="PTHR43775:SF23">
    <property type="entry name" value="FATTY ACID SYNTHASE 3"/>
    <property type="match status" value="1"/>
</dbReference>
<keyword evidence="4" id="KW-1185">Reference proteome</keyword>
<dbReference type="PROSITE" id="PS52004">
    <property type="entry name" value="KS3_2"/>
    <property type="match status" value="1"/>
</dbReference>
<dbReference type="Gene3D" id="3.90.180.10">
    <property type="entry name" value="Medium-chain alcohol dehydrogenases, catalytic domain"/>
    <property type="match status" value="1"/>
</dbReference>
<dbReference type="InterPro" id="IPR013149">
    <property type="entry name" value="ADH-like_C"/>
</dbReference>
<dbReference type="InterPro" id="IPR001227">
    <property type="entry name" value="Ac_transferase_dom_sf"/>
</dbReference>
<dbReference type="CDD" id="cd05195">
    <property type="entry name" value="enoyl_red"/>
    <property type="match status" value="1"/>
</dbReference>
<dbReference type="InterPro" id="IPR016035">
    <property type="entry name" value="Acyl_Trfase/lysoPLipase"/>
</dbReference>
<dbReference type="GO" id="GO:0016491">
    <property type="term" value="F:oxidoreductase activity"/>
    <property type="evidence" value="ECO:0007669"/>
    <property type="project" value="InterPro"/>
</dbReference>
<dbReference type="InterPro" id="IPR020843">
    <property type="entry name" value="ER"/>
</dbReference>
<dbReference type="InterPro" id="IPR036291">
    <property type="entry name" value="NAD(P)-bd_dom_sf"/>
</dbReference>
<dbReference type="SMART" id="SM00825">
    <property type="entry name" value="PKS_KS"/>
    <property type="match status" value="1"/>
</dbReference>
<dbReference type="SUPFAM" id="SSF55048">
    <property type="entry name" value="Probable ACP-binding domain of malonyl-CoA ACP transacylase"/>
    <property type="match status" value="1"/>
</dbReference>
<protein>
    <recommendedName>
        <fullName evidence="2">Ketosynthase family 3 (KS3) domain-containing protein</fullName>
    </recommendedName>
</protein>
<dbReference type="InterPro" id="IPR016039">
    <property type="entry name" value="Thiolase-like"/>
</dbReference>
<dbReference type="Pfam" id="PF02801">
    <property type="entry name" value="Ketoacyl-synt_C"/>
    <property type="match status" value="1"/>
</dbReference>
<reference evidence="4" key="1">
    <citation type="submission" date="2023-01" db="EMBL/GenBank/DDBJ databases">
        <title>Key to firefly adult light organ development and bioluminescence: homeobox transcription factors regulate luciferase expression and transportation to peroxisome.</title>
        <authorList>
            <person name="Fu X."/>
        </authorList>
    </citation>
    <scope>NUCLEOTIDE SEQUENCE [LARGE SCALE GENOMIC DNA]</scope>
</reference>
<dbReference type="Gene3D" id="3.10.129.110">
    <property type="entry name" value="Polyketide synthase dehydratase"/>
    <property type="match status" value="1"/>
</dbReference>
<dbReference type="SMART" id="SM00829">
    <property type="entry name" value="PKS_ER"/>
    <property type="match status" value="1"/>
</dbReference>
<evidence type="ECO:0000313" key="3">
    <source>
        <dbReference type="EMBL" id="KAK4881873.1"/>
    </source>
</evidence>
<dbReference type="Gene3D" id="3.40.50.720">
    <property type="entry name" value="NAD(P)-binding Rossmann-like Domain"/>
    <property type="match status" value="2"/>
</dbReference>
<dbReference type="PANTHER" id="PTHR43775">
    <property type="entry name" value="FATTY ACID SYNTHASE"/>
    <property type="match status" value="1"/>
</dbReference>
<dbReference type="InterPro" id="IPR014031">
    <property type="entry name" value="Ketoacyl_synth_C"/>
</dbReference>
<dbReference type="Proteomes" id="UP001353858">
    <property type="component" value="Unassembled WGS sequence"/>
</dbReference>
<dbReference type="Pfam" id="PF00107">
    <property type="entry name" value="ADH_zinc_N"/>
    <property type="match status" value="1"/>
</dbReference>
<dbReference type="InterPro" id="IPR014030">
    <property type="entry name" value="Ketoacyl_synth_N"/>
</dbReference>
<dbReference type="InterPro" id="IPR020841">
    <property type="entry name" value="PKS_Beta-ketoAc_synthase_dom"/>
</dbReference>
<dbReference type="Gene3D" id="3.30.70.3290">
    <property type="match status" value="1"/>
</dbReference>
<dbReference type="SUPFAM" id="SSF53474">
    <property type="entry name" value="alpha/beta-Hydrolases"/>
    <property type="match status" value="1"/>
</dbReference>
<dbReference type="InterPro" id="IPR050091">
    <property type="entry name" value="PKS_NRPS_Biosynth_Enz"/>
</dbReference>
<evidence type="ECO:0000313" key="4">
    <source>
        <dbReference type="Proteomes" id="UP001353858"/>
    </source>
</evidence>